<evidence type="ECO:0000256" key="4">
    <source>
        <dbReference type="ARBA" id="ARBA00022989"/>
    </source>
</evidence>
<feature type="transmembrane region" description="Helical" evidence="6">
    <location>
        <begin position="339"/>
        <end position="363"/>
    </location>
</feature>
<comment type="caution">
    <text evidence="8">The sequence shown here is derived from an EMBL/GenBank/DDBJ whole genome shotgun (WGS) entry which is preliminary data.</text>
</comment>
<evidence type="ECO:0000256" key="2">
    <source>
        <dbReference type="ARBA" id="ARBA00022692"/>
    </source>
</evidence>
<feature type="transmembrane region" description="Helical" evidence="6">
    <location>
        <begin position="87"/>
        <end position="108"/>
    </location>
</feature>
<comment type="subcellular location">
    <subcellularLocation>
        <location evidence="1">Membrane</location>
        <topology evidence="1">Multi-pass membrane protein</topology>
    </subcellularLocation>
</comment>
<gene>
    <name evidence="8" type="ORF">AXG93_1877s1050</name>
</gene>
<dbReference type="PANTHER" id="PTHR22950">
    <property type="entry name" value="AMINO ACID TRANSPORTER"/>
    <property type="match status" value="1"/>
</dbReference>
<evidence type="ECO:0000256" key="1">
    <source>
        <dbReference type="ARBA" id="ARBA00004141"/>
    </source>
</evidence>
<feature type="transmembrane region" description="Helical" evidence="6">
    <location>
        <begin position="146"/>
        <end position="166"/>
    </location>
</feature>
<protein>
    <recommendedName>
        <fullName evidence="7">Amino acid transporter transmembrane domain-containing protein</fullName>
    </recommendedName>
</protein>
<dbReference type="GO" id="GO:0015179">
    <property type="term" value="F:L-amino acid transmembrane transporter activity"/>
    <property type="evidence" value="ECO:0007669"/>
    <property type="project" value="TreeGrafter"/>
</dbReference>
<keyword evidence="4 6" id="KW-1133">Transmembrane helix</keyword>
<evidence type="ECO:0000259" key="7">
    <source>
        <dbReference type="Pfam" id="PF01490"/>
    </source>
</evidence>
<dbReference type="PANTHER" id="PTHR22950:SF685">
    <property type="entry name" value="AMINO ACID TRANSPORTER PROTEIN"/>
    <property type="match status" value="1"/>
</dbReference>
<dbReference type="Pfam" id="PF01490">
    <property type="entry name" value="Aa_trans"/>
    <property type="match status" value="1"/>
</dbReference>
<sequence>MAPSLQEPLLSSYDDEITSAQENGVAHLLPPVTSLDRPLSKVEILESFDHEVSRSLQTDLQTIINTINLYVGVGILSLGYAVRLGGWASMVLQAVLALLLCYSAKLICRSFDRVPPNLVPSYPNLGHTVFGVPGQFAVMLMGGAEFFGALCLCLIVIWQSITMLLPSYPLCLGVYCMIPMEVAILGSTLIMVPAVLIRTFSRLTSLSISGVISSLLLTSVVIIAYAMDPQQKDVADPAAREHEVIDWDHLPMAAGIMIVSLSGHAGVPSLRRSMKNPENFERCISIAFFSIYVIYSTIGGFAYLYFGEATQVLITGNLNDSSSVTGFILLKIGSFTITINQLIIVLVATSAYTTCPALVYVVAELIVDLLRGDSATHIPGAGDLVARTIVLGLAYVVAIVAYDVLDNVESIVGGVCSVSVSLFLPALFYFKLYNKELSSSNRTLVSIVIIVSAAAVFGIGAVSLEITSDPVLTSTVLDL</sequence>
<dbReference type="EMBL" id="LVLJ01002824">
    <property type="protein sequence ID" value="OAE23562.1"/>
    <property type="molecule type" value="Genomic_DNA"/>
</dbReference>
<feature type="transmembrane region" description="Helical" evidence="6">
    <location>
        <begin position="384"/>
        <end position="405"/>
    </location>
</feature>
<keyword evidence="2 6" id="KW-0812">Transmembrane</keyword>
<feature type="transmembrane region" description="Helical" evidence="6">
    <location>
        <begin position="208"/>
        <end position="227"/>
    </location>
</feature>
<accession>A0A176VTA1</accession>
<keyword evidence="9" id="KW-1185">Reference proteome</keyword>
<feature type="transmembrane region" description="Helical" evidence="6">
    <location>
        <begin position="172"/>
        <end position="196"/>
    </location>
</feature>
<dbReference type="GO" id="GO:0005774">
    <property type="term" value="C:vacuolar membrane"/>
    <property type="evidence" value="ECO:0007669"/>
    <property type="project" value="TreeGrafter"/>
</dbReference>
<dbReference type="Proteomes" id="UP000077202">
    <property type="component" value="Unassembled WGS sequence"/>
</dbReference>
<dbReference type="InterPro" id="IPR013057">
    <property type="entry name" value="AA_transpt_TM"/>
</dbReference>
<feature type="transmembrane region" description="Helical" evidence="6">
    <location>
        <begin position="283"/>
        <end position="306"/>
    </location>
</feature>
<dbReference type="AlphaFoldDB" id="A0A176VTA1"/>
<evidence type="ECO:0000313" key="8">
    <source>
        <dbReference type="EMBL" id="OAE23562.1"/>
    </source>
</evidence>
<evidence type="ECO:0000313" key="9">
    <source>
        <dbReference type="Proteomes" id="UP000077202"/>
    </source>
</evidence>
<proteinExistence type="predicted"/>
<evidence type="ECO:0000256" key="6">
    <source>
        <dbReference type="SAM" id="Phobius"/>
    </source>
</evidence>
<evidence type="ECO:0000256" key="5">
    <source>
        <dbReference type="ARBA" id="ARBA00023136"/>
    </source>
</evidence>
<feature type="transmembrane region" description="Helical" evidence="6">
    <location>
        <begin position="444"/>
        <end position="464"/>
    </location>
</feature>
<name>A0A176VTA1_MARPO</name>
<feature type="transmembrane region" description="Helical" evidence="6">
    <location>
        <begin position="411"/>
        <end position="432"/>
    </location>
</feature>
<feature type="transmembrane region" description="Helical" evidence="6">
    <location>
        <begin position="63"/>
        <end position="81"/>
    </location>
</feature>
<evidence type="ECO:0000256" key="3">
    <source>
        <dbReference type="ARBA" id="ARBA00022970"/>
    </source>
</evidence>
<keyword evidence="3" id="KW-0813">Transport</keyword>
<organism evidence="8 9">
    <name type="scientific">Marchantia polymorpha subsp. ruderalis</name>
    <dbReference type="NCBI Taxonomy" id="1480154"/>
    <lineage>
        <taxon>Eukaryota</taxon>
        <taxon>Viridiplantae</taxon>
        <taxon>Streptophyta</taxon>
        <taxon>Embryophyta</taxon>
        <taxon>Marchantiophyta</taxon>
        <taxon>Marchantiopsida</taxon>
        <taxon>Marchantiidae</taxon>
        <taxon>Marchantiales</taxon>
        <taxon>Marchantiaceae</taxon>
        <taxon>Marchantia</taxon>
    </lineage>
</organism>
<keyword evidence="3" id="KW-0029">Amino-acid transport</keyword>
<keyword evidence="5 6" id="KW-0472">Membrane</keyword>
<reference evidence="8" key="1">
    <citation type="submission" date="2016-03" db="EMBL/GenBank/DDBJ databases">
        <title>Mechanisms controlling the formation of the plant cell surface in tip-growing cells are functionally conserved among land plants.</title>
        <authorList>
            <person name="Honkanen S."/>
            <person name="Jones V.A."/>
            <person name="Morieri G."/>
            <person name="Champion C."/>
            <person name="Hetherington A.J."/>
            <person name="Kelly S."/>
            <person name="Saint-Marcoux D."/>
            <person name="Proust H."/>
            <person name="Prescott H."/>
            <person name="Dolan L."/>
        </authorList>
    </citation>
    <scope>NUCLEOTIDE SEQUENCE [LARGE SCALE GENOMIC DNA]</scope>
    <source>
        <tissue evidence="8">Whole gametophyte</tissue>
    </source>
</reference>
<feature type="domain" description="Amino acid transporter transmembrane" evidence="7">
    <location>
        <begin position="60"/>
        <end position="462"/>
    </location>
</feature>